<dbReference type="RefSeq" id="WP_091391713.1">
    <property type="nucleotide sequence ID" value="NZ_BKAI01000002.1"/>
</dbReference>
<organism evidence="2 3">
    <name type="scientific">Flavobacterium noncentrifugens</name>
    <dbReference type="NCBI Taxonomy" id="1128970"/>
    <lineage>
        <taxon>Bacteria</taxon>
        <taxon>Pseudomonadati</taxon>
        <taxon>Bacteroidota</taxon>
        <taxon>Flavobacteriia</taxon>
        <taxon>Flavobacteriales</taxon>
        <taxon>Flavobacteriaceae</taxon>
        <taxon>Flavobacterium</taxon>
    </lineage>
</organism>
<keyword evidence="1" id="KW-0472">Membrane</keyword>
<evidence type="ECO:0000313" key="3">
    <source>
        <dbReference type="Proteomes" id="UP000199580"/>
    </source>
</evidence>
<evidence type="ECO:0000313" key="2">
    <source>
        <dbReference type="EMBL" id="SDJ27889.1"/>
    </source>
</evidence>
<keyword evidence="1" id="KW-1133">Transmembrane helix</keyword>
<accession>A0A1G8SF75</accession>
<feature type="transmembrane region" description="Helical" evidence="1">
    <location>
        <begin position="32"/>
        <end position="53"/>
    </location>
</feature>
<sequence>MKTTNQLAIPTATGTFLSILPNLNSSEILKTMILAAVGAAVSFLMSLLLKLLFKKRS</sequence>
<gene>
    <name evidence="2" type="ORF">SAMN04487935_0532</name>
</gene>
<reference evidence="2 3" key="1">
    <citation type="submission" date="2016-10" db="EMBL/GenBank/DDBJ databases">
        <authorList>
            <person name="de Groot N.N."/>
        </authorList>
    </citation>
    <scope>NUCLEOTIDE SEQUENCE [LARGE SCALE GENOMIC DNA]</scope>
    <source>
        <strain evidence="2 3">CGMCC 1.10076</strain>
    </source>
</reference>
<protein>
    <submittedName>
        <fullName evidence="2">Uncharacterized protein</fullName>
    </submittedName>
</protein>
<dbReference type="EMBL" id="FNEZ01000001">
    <property type="protein sequence ID" value="SDJ27889.1"/>
    <property type="molecule type" value="Genomic_DNA"/>
</dbReference>
<proteinExistence type="predicted"/>
<evidence type="ECO:0000256" key="1">
    <source>
        <dbReference type="SAM" id="Phobius"/>
    </source>
</evidence>
<keyword evidence="1" id="KW-0812">Transmembrane</keyword>
<dbReference type="AlphaFoldDB" id="A0A1G8SF75"/>
<name>A0A1G8SF75_9FLAO</name>
<keyword evidence="3" id="KW-1185">Reference proteome</keyword>
<dbReference type="Proteomes" id="UP000199580">
    <property type="component" value="Unassembled WGS sequence"/>
</dbReference>